<evidence type="ECO:0000313" key="2">
    <source>
        <dbReference type="EMBL" id="SMX93146.1"/>
    </source>
</evidence>
<feature type="chain" id="PRO_5038992054" description="Lipoprotein" evidence="1">
    <location>
        <begin position="26"/>
        <end position="317"/>
    </location>
</feature>
<protein>
    <recommendedName>
        <fullName evidence="4">Lipoprotein</fullName>
    </recommendedName>
</protein>
<keyword evidence="3" id="KW-1185">Reference proteome</keyword>
<accession>A0A2H1K073</accession>
<organism evidence="2 3">
    <name type="scientific">Brevibacterium aurantiacum</name>
    <dbReference type="NCBI Taxonomy" id="273384"/>
    <lineage>
        <taxon>Bacteria</taxon>
        <taxon>Bacillati</taxon>
        <taxon>Actinomycetota</taxon>
        <taxon>Actinomycetes</taxon>
        <taxon>Micrococcales</taxon>
        <taxon>Brevibacteriaceae</taxon>
        <taxon>Brevibacterium</taxon>
    </lineage>
</organism>
<sequence length="317" mass="33691">MRMMMRTLHRPAATLAVAILGFSLAGCSSDPAETPTDGTGDESAANIYEFETNGVEPSSEVTVRVPDDLREVMGADAGDMVIDQIVVTAHELEGAQYCAADLSMSYLGNQPLDMIAANETPTDRESAVQTFIDRIPDSGVDDEASVVEWLDSAIEGRIAKGYSESDIADSFEELFGTPVDLESDTYLSPYQDGDTGQDVFDRYVGSASDEQAPGTTIVAESLGLNDAHPQTDLDESAPETGTYVSEDYTTITVVGDCAASATDPDNAIEIELPSVDADGRSDTTATVQLSTMTDGTIGVAGEVKNYMRDANDDWIDS</sequence>
<name>A0A2H1K073_BREAU</name>
<dbReference type="Proteomes" id="UP000234525">
    <property type="component" value="Unassembled WGS sequence"/>
</dbReference>
<evidence type="ECO:0008006" key="4">
    <source>
        <dbReference type="Google" id="ProtNLM"/>
    </source>
</evidence>
<keyword evidence="1" id="KW-0732">Signal</keyword>
<gene>
    <name evidence="2" type="ORF">BAUR9175_02989</name>
</gene>
<dbReference type="AlphaFoldDB" id="A0A2H1K073"/>
<evidence type="ECO:0000313" key="3">
    <source>
        <dbReference type="Proteomes" id="UP000234525"/>
    </source>
</evidence>
<reference evidence="2" key="1">
    <citation type="submission" date="2017-03" db="EMBL/GenBank/DDBJ databases">
        <authorList>
            <person name="Monnet C."/>
        </authorList>
    </citation>
    <scope>NUCLEOTIDE SEQUENCE [LARGE SCALE GENOMIC DNA]</scope>
    <source>
        <strain evidence="2">ATCC 9175</strain>
    </source>
</reference>
<dbReference type="PROSITE" id="PS51257">
    <property type="entry name" value="PROKAR_LIPOPROTEIN"/>
    <property type="match status" value="1"/>
</dbReference>
<feature type="signal peptide" evidence="1">
    <location>
        <begin position="1"/>
        <end position="25"/>
    </location>
</feature>
<dbReference type="EMBL" id="FXZB01000022">
    <property type="protein sequence ID" value="SMX93146.1"/>
    <property type="molecule type" value="Genomic_DNA"/>
</dbReference>
<evidence type="ECO:0000256" key="1">
    <source>
        <dbReference type="SAM" id="SignalP"/>
    </source>
</evidence>
<comment type="caution">
    <text evidence="2">The sequence shown here is derived from an EMBL/GenBank/DDBJ whole genome shotgun (WGS) entry which is preliminary data.</text>
</comment>
<proteinExistence type="predicted"/>